<organism evidence="1 2">
    <name type="scientific">Xanthomonas citri pv. citri</name>
    <dbReference type="NCBI Taxonomy" id="611301"/>
    <lineage>
        <taxon>Bacteria</taxon>
        <taxon>Pseudomonadati</taxon>
        <taxon>Pseudomonadota</taxon>
        <taxon>Gammaproteobacteria</taxon>
        <taxon>Lysobacterales</taxon>
        <taxon>Lysobacteraceae</taxon>
        <taxon>Xanthomonas</taxon>
    </lineage>
</organism>
<name>A0A0U5FD16_XANCI</name>
<proteinExistence type="predicted"/>
<sequence>MTLAIAGQVRVLGVGNGTVSVLLNSLGQARMGRRHRGEAGVHNRLEMPVKRGISVNPKTRAFTSCSRA</sequence>
<evidence type="ECO:0000313" key="2">
    <source>
        <dbReference type="Proteomes" id="UP000052230"/>
    </source>
</evidence>
<reference evidence="1 2" key="1">
    <citation type="submission" date="2014-09" db="EMBL/GenBank/DDBJ databases">
        <authorList>
            <person name="Regsiter A."/>
        </authorList>
    </citation>
    <scope>NUCLEOTIDE SEQUENCE [LARGE SCALE GENOMIC DNA]</scope>
</reference>
<gene>
    <name evidence="1" type="ORF">XAC3562_300099</name>
</gene>
<evidence type="ECO:0000313" key="1">
    <source>
        <dbReference type="EMBL" id="CEG16210.1"/>
    </source>
</evidence>
<protein>
    <submittedName>
        <fullName evidence="1">Uncharacterized protein</fullName>
    </submittedName>
</protein>
<dbReference type="AlphaFoldDB" id="A0A0U5FD16"/>
<dbReference type="Proteomes" id="UP000052230">
    <property type="component" value="Unassembled WGS sequence"/>
</dbReference>
<dbReference type="EMBL" id="CCXZ01000123">
    <property type="protein sequence ID" value="CEG16210.1"/>
    <property type="molecule type" value="Genomic_DNA"/>
</dbReference>
<keyword evidence="2" id="KW-1185">Reference proteome</keyword>
<comment type="caution">
    <text evidence="1">The sequence shown here is derived from an EMBL/GenBank/DDBJ whole genome shotgun (WGS) entry which is preliminary data.</text>
</comment>
<accession>A0A0U5FD16</accession>